<keyword evidence="9" id="KW-1185">Reference proteome</keyword>
<evidence type="ECO:0000313" key="9">
    <source>
        <dbReference type="Proteomes" id="UP000292544"/>
    </source>
</evidence>
<keyword evidence="5" id="KW-0627">Porphyrin biosynthesis</keyword>
<dbReference type="InterPro" id="IPR019478">
    <property type="entry name" value="Sirohaem_synthase_dimer_dom"/>
</dbReference>
<evidence type="ECO:0000256" key="2">
    <source>
        <dbReference type="ARBA" id="ARBA00012400"/>
    </source>
</evidence>
<comment type="catalytic activity">
    <reaction evidence="6">
        <text>precorrin-2 + NAD(+) = sirohydrochlorin + NADH + 2 H(+)</text>
        <dbReference type="Rhea" id="RHEA:15613"/>
        <dbReference type="ChEBI" id="CHEBI:15378"/>
        <dbReference type="ChEBI" id="CHEBI:57540"/>
        <dbReference type="ChEBI" id="CHEBI:57945"/>
        <dbReference type="ChEBI" id="CHEBI:58351"/>
        <dbReference type="ChEBI" id="CHEBI:58827"/>
        <dbReference type="EC" id="1.3.1.76"/>
    </reaction>
</comment>
<dbReference type="PANTHER" id="PTHR35330">
    <property type="entry name" value="SIROHEME BIOSYNTHESIS PROTEIN MET8"/>
    <property type="match status" value="1"/>
</dbReference>
<dbReference type="RefSeq" id="WP_130565593.1">
    <property type="nucleotide sequence ID" value="NZ_SHLY01000001.1"/>
</dbReference>
<dbReference type="InterPro" id="IPR037115">
    <property type="entry name" value="Sirohaem_synt_dimer_dom_sf"/>
</dbReference>
<dbReference type="EC" id="1.3.1.76" evidence="2"/>
<keyword evidence="3" id="KW-0560">Oxidoreductase</keyword>
<dbReference type="Gene3D" id="3.30.160.110">
    <property type="entry name" value="Siroheme synthase, domain 2"/>
    <property type="match status" value="1"/>
</dbReference>
<evidence type="ECO:0000256" key="1">
    <source>
        <dbReference type="ARBA" id="ARBA00005010"/>
    </source>
</evidence>
<gene>
    <name evidence="8" type="ORF">EXY25_02380</name>
</gene>
<comment type="caution">
    <text evidence="8">The sequence shown here is derived from an EMBL/GenBank/DDBJ whole genome shotgun (WGS) entry which is preliminary data.</text>
</comment>
<evidence type="ECO:0000256" key="4">
    <source>
        <dbReference type="ARBA" id="ARBA00023027"/>
    </source>
</evidence>
<dbReference type="SUPFAM" id="SSF75615">
    <property type="entry name" value="Siroheme synthase middle domains-like"/>
    <property type="match status" value="1"/>
</dbReference>
<evidence type="ECO:0000259" key="7">
    <source>
        <dbReference type="Pfam" id="PF10414"/>
    </source>
</evidence>
<protein>
    <recommendedName>
        <fullName evidence="2">precorrin-2 dehydrogenase</fullName>
        <ecNumber evidence="2">1.3.1.76</ecNumber>
    </recommendedName>
</protein>
<dbReference type="EMBL" id="SHLY01000001">
    <property type="protein sequence ID" value="TAA48108.1"/>
    <property type="molecule type" value="Genomic_DNA"/>
</dbReference>
<dbReference type="SUPFAM" id="SSF51735">
    <property type="entry name" value="NAD(P)-binding Rossmann-fold domains"/>
    <property type="match status" value="1"/>
</dbReference>
<keyword evidence="4" id="KW-0520">NAD</keyword>
<dbReference type="Pfam" id="PF10414">
    <property type="entry name" value="CysG_dimeriser"/>
    <property type="match status" value="1"/>
</dbReference>
<dbReference type="InterPro" id="IPR036291">
    <property type="entry name" value="NAD(P)-bd_dom_sf"/>
</dbReference>
<dbReference type="InterPro" id="IPR028161">
    <property type="entry name" value="Met8-like"/>
</dbReference>
<name>A0ABY1WTP3_9GAMM</name>
<feature type="domain" description="Sirohaem synthase dimerisation" evidence="7">
    <location>
        <begin position="150"/>
        <end position="186"/>
    </location>
</feature>
<reference evidence="9" key="1">
    <citation type="submission" date="2019-02" db="EMBL/GenBank/DDBJ databases">
        <title>Draft genome sequence of Muricauda sp. 176CP4-71.</title>
        <authorList>
            <person name="Park J.-S."/>
        </authorList>
    </citation>
    <scope>NUCLEOTIDE SEQUENCE [LARGE SCALE GENOMIC DNA]</scope>
    <source>
        <strain evidence="9">176GS2-150</strain>
    </source>
</reference>
<accession>A0ABY1WTP3</accession>
<dbReference type="Pfam" id="PF13241">
    <property type="entry name" value="NAD_binding_7"/>
    <property type="match status" value="1"/>
</dbReference>
<dbReference type="Gene3D" id="1.10.8.210">
    <property type="entry name" value="Sirohaem synthase, dimerisation domain"/>
    <property type="match status" value="1"/>
</dbReference>
<comment type="pathway">
    <text evidence="1">Porphyrin-containing compound metabolism; siroheme biosynthesis; sirohydrochlorin from precorrin-2: step 1/1.</text>
</comment>
<dbReference type="Proteomes" id="UP000292544">
    <property type="component" value="Unassembled WGS sequence"/>
</dbReference>
<dbReference type="NCBIfam" id="TIGR01470">
    <property type="entry name" value="cysG_Nterm"/>
    <property type="match status" value="1"/>
</dbReference>
<sequence length="283" mass="31167">MLFYPAYLTLKDRNVLVVGGGAVGCRRLSPLIEAGAKVTLVAPQLVDEATMLVEKHDLKWLCRSYSAELLAEQWLVIAATNSAELNTAIAQQAEADGIFCNVANDANTGSFICPSLINDGQCQIAIATGGAAPVLTRLLKFRIRAILPRHLKQLIAVSAAKRADIKRTFTTVSHRRRFWEGFFNKALNPDNTDYAKLYDQHLSEASEQASAAVPLTCVLPDDLDDLSFGMVKKLHQADLVIVSEQDERRIETFIRQDCRRVRPEAYAQIAPAPYASVIAIVTN</sequence>
<dbReference type="PANTHER" id="PTHR35330:SF1">
    <property type="entry name" value="SIROHEME BIOSYNTHESIS PROTEIN MET8"/>
    <property type="match status" value="1"/>
</dbReference>
<evidence type="ECO:0000256" key="3">
    <source>
        <dbReference type="ARBA" id="ARBA00023002"/>
    </source>
</evidence>
<evidence type="ECO:0000256" key="6">
    <source>
        <dbReference type="ARBA" id="ARBA00047561"/>
    </source>
</evidence>
<organism evidence="8 9">
    <name type="scientific">Corallincola spongiicola</name>
    <dbReference type="NCBI Taxonomy" id="2520508"/>
    <lineage>
        <taxon>Bacteria</taxon>
        <taxon>Pseudomonadati</taxon>
        <taxon>Pseudomonadota</taxon>
        <taxon>Gammaproteobacteria</taxon>
        <taxon>Alteromonadales</taxon>
        <taxon>Psychromonadaceae</taxon>
        <taxon>Corallincola</taxon>
    </lineage>
</organism>
<proteinExistence type="predicted"/>
<dbReference type="Gene3D" id="3.40.50.720">
    <property type="entry name" value="NAD(P)-binding Rossmann-like Domain"/>
    <property type="match status" value="1"/>
</dbReference>
<evidence type="ECO:0000256" key="5">
    <source>
        <dbReference type="ARBA" id="ARBA00023244"/>
    </source>
</evidence>
<dbReference type="InterPro" id="IPR006367">
    <property type="entry name" value="Sirohaem_synthase_N"/>
</dbReference>
<evidence type="ECO:0000313" key="8">
    <source>
        <dbReference type="EMBL" id="TAA48108.1"/>
    </source>
</evidence>